<accession>A0A6L6YF07</accession>
<dbReference type="PANTHER" id="PTHR43298:SF2">
    <property type="entry name" value="FMN_FAD EXPORTER YEEO-RELATED"/>
    <property type="match status" value="1"/>
</dbReference>
<evidence type="ECO:0000256" key="8">
    <source>
        <dbReference type="ARBA" id="ARBA00023136"/>
    </source>
</evidence>
<dbReference type="AlphaFoldDB" id="A0A6L6YF07"/>
<evidence type="ECO:0000256" key="9">
    <source>
        <dbReference type="ARBA" id="ARBA00031636"/>
    </source>
</evidence>
<name>A0A6L6YF07_9BURK</name>
<dbReference type="NCBIfam" id="TIGR00797">
    <property type="entry name" value="matE"/>
    <property type="match status" value="1"/>
</dbReference>
<dbReference type="OrthoDB" id="9806302at2"/>
<feature type="transmembrane region" description="Helical" evidence="10">
    <location>
        <begin position="387"/>
        <end position="409"/>
    </location>
</feature>
<evidence type="ECO:0000256" key="6">
    <source>
        <dbReference type="ARBA" id="ARBA00022989"/>
    </source>
</evidence>
<dbReference type="GO" id="GO:0015297">
    <property type="term" value="F:antiporter activity"/>
    <property type="evidence" value="ECO:0007669"/>
    <property type="project" value="UniProtKB-KW"/>
</dbReference>
<dbReference type="CDD" id="cd13138">
    <property type="entry name" value="MATE_yoeA_like"/>
    <property type="match status" value="1"/>
</dbReference>
<keyword evidence="4" id="KW-1003">Cell membrane</keyword>
<reference evidence="11 12" key="1">
    <citation type="submission" date="2019-12" db="EMBL/GenBank/DDBJ databases">
        <title>Microbes associate with the intestines of laboratory mice.</title>
        <authorList>
            <person name="Navarre W."/>
            <person name="Wong E."/>
        </authorList>
    </citation>
    <scope>NUCLEOTIDE SEQUENCE [LARGE SCALE GENOMIC DNA]</scope>
    <source>
        <strain evidence="11 12">NM82_D38</strain>
    </source>
</reference>
<dbReference type="GO" id="GO:0006811">
    <property type="term" value="P:monoatomic ion transport"/>
    <property type="evidence" value="ECO:0007669"/>
    <property type="project" value="UniProtKB-KW"/>
</dbReference>
<evidence type="ECO:0000256" key="3">
    <source>
        <dbReference type="ARBA" id="ARBA00022449"/>
    </source>
</evidence>
<feature type="transmembrane region" description="Helical" evidence="10">
    <location>
        <begin position="170"/>
        <end position="189"/>
    </location>
</feature>
<dbReference type="PIRSF" id="PIRSF006603">
    <property type="entry name" value="DinF"/>
    <property type="match status" value="1"/>
</dbReference>
<keyword evidence="5 10" id="KW-0812">Transmembrane</keyword>
<evidence type="ECO:0000256" key="10">
    <source>
        <dbReference type="SAM" id="Phobius"/>
    </source>
</evidence>
<sequence>MSTGSKSINMLNGSIWDKMIVFAIPLALTGVLQQLYNMADVAVLGHFVSNEAMAAVGNNVPVNGLIISFCMGLALGSNVVVARCLGMNDTIRASKAVHTSIFIALVFGLVAMIAGLVLCDQIMSWMDVPESVVHHASVYLRVYLLGMPFIALYNFLAAIYRSSGDTKTPLWALCAGTVFNVLGNLFFVLVLDWSIGGVALATALANVLASSILFFKLTRSDGPLHIELHRIFKPDGQSARMIVRIGWPAGLQSSVFSLSNLIIQSAINSLGPEVMAASVAAFTIEINVYGFVNAFGLAATTFISQNYGAGNVDRCKRITWISMGLNIGFTLVLSILILVFGHTLLGVFTQSEDIIALGMIRLWWVVVPEPLNAVMEVFSDAMRGYGYSLAPAIITVIVICSVRVIWVYTAFAMKPTYEVLMMVYPLSWLITSIGLGILYFWFEKNRLPKLKAE</sequence>
<comment type="subcellular location">
    <subcellularLocation>
        <location evidence="1">Cell inner membrane</location>
        <topology evidence="1">Multi-pass membrane protein</topology>
    </subcellularLocation>
</comment>
<gene>
    <name evidence="11" type="ORF">E5987_02610</name>
</gene>
<dbReference type="InterPro" id="IPR048279">
    <property type="entry name" value="MdtK-like"/>
</dbReference>
<evidence type="ECO:0000256" key="2">
    <source>
        <dbReference type="ARBA" id="ARBA00022448"/>
    </source>
</evidence>
<feature type="transmembrane region" description="Helical" evidence="10">
    <location>
        <begin position="97"/>
        <end position="118"/>
    </location>
</feature>
<feature type="transmembrane region" description="Helical" evidence="10">
    <location>
        <begin position="65"/>
        <end position="85"/>
    </location>
</feature>
<feature type="transmembrane region" description="Helical" evidence="10">
    <location>
        <begin position="195"/>
        <end position="215"/>
    </location>
</feature>
<proteinExistence type="predicted"/>
<evidence type="ECO:0000313" key="11">
    <source>
        <dbReference type="EMBL" id="MVX56097.1"/>
    </source>
</evidence>
<evidence type="ECO:0000256" key="1">
    <source>
        <dbReference type="ARBA" id="ARBA00004429"/>
    </source>
</evidence>
<keyword evidence="7" id="KW-0406">Ion transport</keyword>
<feature type="transmembrane region" description="Helical" evidence="10">
    <location>
        <begin position="324"/>
        <end position="348"/>
    </location>
</feature>
<evidence type="ECO:0000256" key="4">
    <source>
        <dbReference type="ARBA" id="ARBA00022475"/>
    </source>
</evidence>
<dbReference type="InterPro" id="IPR002528">
    <property type="entry name" value="MATE_fam"/>
</dbReference>
<dbReference type="EMBL" id="WSRP01000005">
    <property type="protein sequence ID" value="MVX56097.1"/>
    <property type="molecule type" value="Genomic_DNA"/>
</dbReference>
<feature type="transmembrane region" description="Helical" evidence="10">
    <location>
        <begin position="138"/>
        <end position="158"/>
    </location>
</feature>
<dbReference type="Pfam" id="PF01554">
    <property type="entry name" value="MatE"/>
    <property type="match status" value="2"/>
</dbReference>
<organism evidence="11 12">
    <name type="scientific">Parasutterella muris</name>
    <dbReference type="NCBI Taxonomy" id="2565572"/>
    <lineage>
        <taxon>Bacteria</taxon>
        <taxon>Pseudomonadati</taxon>
        <taxon>Pseudomonadota</taxon>
        <taxon>Betaproteobacteria</taxon>
        <taxon>Burkholderiales</taxon>
        <taxon>Sutterellaceae</taxon>
        <taxon>Parasutterella</taxon>
    </lineage>
</organism>
<keyword evidence="3" id="KW-0050">Antiport</keyword>
<evidence type="ECO:0000256" key="5">
    <source>
        <dbReference type="ARBA" id="ARBA00022692"/>
    </source>
</evidence>
<keyword evidence="8 10" id="KW-0472">Membrane</keyword>
<protein>
    <recommendedName>
        <fullName evidence="9">Multidrug-efflux transporter</fullName>
    </recommendedName>
</protein>
<dbReference type="PANTHER" id="PTHR43298">
    <property type="entry name" value="MULTIDRUG RESISTANCE PROTEIN NORM-RELATED"/>
    <property type="match status" value="1"/>
</dbReference>
<comment type="caution">
    <text evidence="11">The sequence shown here is derived from an EMBL/GenBank/DDBJ whole genome shotgun (WGS) entry which is preliminary data.</text>
</comment>
<feature type="transmembrane region" description="Helical" evidence="10">
    <location>
        <begin position="421"/>
        <end position="442"/>
    </location>
</feature>
<keyword evidence="2" id="KW-0813">Transport</keyword>
<keyword evidence="12" id="KW-1185">Reference proteome</keyword>
<dbReference type="RefSeq" id="WP_160334529.1">
    <property type="nucleotide sequence ID" value="NZ_CALPCR010000027.1"/>
</dbReference>
<evidence type="ECO:0000313" key="12">
    <source>
        <dbReference type="Proteomes" id="UP000472580"/>
    </source>
</evidence>
<dbReference type="GO" id="GO:0005886">
    <property type="term" value="C:plasma membrane"/>
    <property type="evidence" value="ECO:0007669"/>
    <property type="project" value="UniProtKB-SubCell"/>
</dbReference>
<evidence type="ECO:0000256" key="7">
    <source>
        <dbReference type="ARBA" id="ARBA00023065"/>
    </source>
</evidence>
<dbReference type="GO" id="GO:0042910">
    <property type="term" value="F:xenobiotic transmembrane transporter activity"/>
    <property type="evidence" value="ECO:0007669"/>
    <property type="project" value="InterPro"/>
</dbReference>
<dbReference type="InterPro" id="IPR050222">
    <property type="entry name" value="MATE_MdtK"/>
</dbReference>
<dbReference type="Proteomes" id="UP000472580">
    <property type="component" value="Unassembled WGS sequence"/>
</dbReference>
<keyword evidence="6 10" id="KW-1133">Transmembrane helix</keyword>
<feature type="transmembrane region" description="Helical" evidence="10">
    <location>
        <begin position="20"/>
        <end position="45"/>
    </location>
</feature>